<evidence type="ECO:0000313" key="9">
    <source>
        <dbReference type="RefSeq" id="XP_056844681.1"/>
    </source>
</evidence>
<sequence>MTKLLVLLSLVLSALLTVGQCTESKSEVIVKEGHRVVAVEYDAVGKTNTRVLITPRERGQEETRDEREVFSNMKKKVTETASSLPVIVQVEEESELQELICDATSKYKHKVASVIQLRTIRRRRLHVMKETLAHEPQYTEHKAKMSKSQNVFEKAKLAVTASLNVTKIGSVVSVIGIAAAYGMCVWVTIVSKYLLTSVLGRHRLVVAQSKVHSVYFKAIFVGILVGLLGHVISRRRKVLTDAVEMWQAVNLLSSIFMVEANASFVEPRAIKAMIERIKVEKEEGRGLDILESHSCEGESLTCGKKVIDKMDEDAVNRRLKKLNERLRRLNAYSSRLNLLNLMSLTWHFVYLSHRLSLTY</sequence>
<keyword evidence="2 5" id="KW-0812">Transmembrane</keyword>
<feature type="transmembrane region" description="Helical" evidence="5">
    <location>
        <begin position="171"/>
        <end position="194"/>
    </location>
</feature>
<keyword evidence="8" id="KW-1185">Reference proteome</keyword>
<reference evidence="9" key="2">
    <citation type="submission" date="2025-08" db="UniProtKB">
        <authorList>
            <consortium name="RefSeq"/>
        </authorList>
    </citation>
    <scope>IDENTIFICATION</scope>
    <source>
        <tissue evidence="9">Leaf</tissue>
    </source>
</reference>
<gene>
    <name evidence="9" type="primary">LOC108812537</name>
</gene>
<feature type="domain" description="TMEM205-like" evidence="7">
    <location>
        <begin position="177"/>
        <end position="276"/>
    </location>
</feature>
<keyword evidence="3 5" id="KW-1133">Transmembrane helix</keyword>
<evidence type="ECO:0000256" key="6">
    <source>
        <dbReference type="SAM" id="SignalP"/>
    </source>
</evidence>
<evidence type="ECO:0000256" key="1">
    <source>
        <dbReference type="ARBA" id="ARBA00004370"/>
    </source>
</evidence>
<dbReference type="PANTHER" id="PTHR47652">
    <property type="entry name" value="MITOCHONDRIAL IMPORT INNER MEMBRANE TRANSLOCASE SUBUNIT TIM44"/>
    <property type="match status" value="1"/>
</dbReference>
<dbReference type="InterPro" id="IPR025423">
    <property type="entry name" value="TMEM205-like"/>
</dbReference>
<dbReference type="Proteomes" id="UP000504610">
    <property type="component" value="Chromosome 6"/>
</dbReference>
<protein>
    <submittedName>
        <fullName evidence="9">LOW QUALITY PROTEIN: uncharacterized protein LOC108812537</fullName>
    </submittedName>
</protein>
<feature type="transmembrane region" description="Helical" evidence="5">
    <location>
        <begin position="214"/>
        <end position="233"/>
    </location>
</feature>
<dbReference type="OrthoDB" id="1641132at2759"/>
<evidence type="ECO:0000256" key="4">
    <source>
        <dbReference type="ARBA" id="ARBA00023136"/>
    </source>
</evidence>
<dbReference type="Pfam" id="PF13664">
    <property type="entry name" value="DUF4149"/>
    <property type="match status" value="1"/>
</dbReference>
<evidence type="ECO:0000313" key="8">
    <source>
        <dbReference type="Proteomes" id="UP000504610"/>
    </source>
</evidence>
<dbReference type="GeneID" id="108812537"/>
<organism evidence="8 9">
    <name type="scientific">Raphanus sativus</name>
    <name type="common">Radish</name>
    <name type="synonym">Raphanus raphanistrum var. sativus</name>
    <dbReference type="NCBI Taxonomy" id="3726"/>
    <lineage>
        <taxon>Eukaryota</taxon>
        <taxon>Viridiplantae</taxon>
        <taxon>Streptophyta</taxon>
        <taxon>Embryophyta</taxon>
        <taxon>Tracheophyta</taxon>
        <taxon>Spermatophyta</taxon>
        <taxon>Magnoliopsida</taxon>
        <taxon>eudicotyledons</taxon>
        <taxon>Gunneridae</taxon>
        <taxon>Pentapetalae</taxon>
        <taxon>rosids</taxon>
        <taxon>malvids</taxon>
        <taxon>Brassicales</taxon>
        <taxon>Brassicaceae</taxon>
        <taxon>Brassiceae</taxon>
        <taxon>Raphanus</taxon>
    </lineage>
</organism>
<keyword evidence="4 5" id="KW-0472">Membrane</keyword>
<dbReference type="PANTHER" id="PTHR47652:SF6">
    <property type="entry name" value="LATE EMBRYOGENESIS ABUNDANT PROTEIN (LEA) FAMILY PROTEIN"/>
    <property type="match status" value="1"/>
</dbReference>
<dbReference type="AlphaFoldDB" id="A0A9W3BZA7"/>
<evidence type="ECO:0000259" key="7">
    <source>
        <dbReference type="Pfam" id="PF13664"/>
    </source>
</evidence>
<evidence type="ECO:0000256" key="5">
    <source>
        <dbReference type="SAM" id="Phobius"/>
    </source>
</evidence>
<dbReference type="GO" id="GO:0016020">
    <property type="term" value="C:membrane"/>
    <property type="evidence" value="ECO:0007669"/>
    <property type="project" value="UniProtKB-SubCell"/>
</dbReference>
<name>A0A9W3BZA7_RAPSA</name>
<evidence type="ECO:0000256" key="3">
    <source>
        <dbReference type="ARBA" id="ARBA00022989"/>
    </source>
</evidence>
<keyword evidence="6" id="KW-0732">Signal</keyword>
<feature type="signal peptide" evidence="6">
    <location>
        <begin position="1"/>
        <end position="21"/>
    </location>
</feature>
<dbReference type="KEGG" id="rsz:108812537"/>
<proteinExistence type="predicted"/>
<comment type="subcellular location">
    <subcellularLocation>
        <location evidence="1">Membrane</location>
    </subcellularLocation>
</comment>
<feature type="chain" id="PRO_5040936325" evidence="6">
    <location>
        <begin position="22"/>
        <end position="359"/>
    </location>
</feature>
<accession>A0A9W3BZA7</accession>
<reference evidence="8" key="1">
    <citation type="journal article" date="2019" name="Database">
        <title>The radish genome database (RadishGD): an integrated information resource for radish genomics.</title>
        <authorList>
            <person name="Yu H.J."/>
            <person name="Baek S."/>
            <person name="Lee Y.J."/>
            <person name="Cho A."/>
            <person name="Mun J.H."/>
        </authorList>
    </citation>
    <scope>NUCLEOTIDE SEQUENCE [LARGE SCALE GENOMIC DNA]</scope>
    <source>
        <strain evidence="8">cv. WK10039</strain>
    </source>
</reference>
<evidence type="ECO:0000256" key="2">
    <source>
        <dbReference type="ARBA" id="ARBA00022692"/>
    </source>
</evidence>
<dbReference type="RefSeq" id="XP_056844681.1">
    <property type="nucleotide sequence ID" value="XM_056988701.1"/>
</dbReference>